<keyword evidence="1" id="KW-0645">Protease</keyword>
<dbReference type="GO" id="GO:0006508">
    <property type="term" value="P:proteolysis"/>
    <property type="evidence" value="ECO:0007669"/>
    <property type="project" value="UniProtKB-KW"/>
</dbReference>
<dbReference type="GO" id="GO:0004181">
    <property type="term" value="F:metallocarboxypeptidase activity"/>
    <property type="evidence" value="ECO:0007669"/>
    <property type="project" value="InterPro"/>
</dbReference>
<dbReference type="EMBL" id="UAWT01000009">
    <property type="protein sequence ID" value="SQC68334.1"/>
    <property type="molecule type" value="Genomic_DNA"/>
</dbReference>
<reference evidence="1 2" key="1">
    <citation type="submission" date="2018-06" db="EMBL/GenBank/DDBJ databases">
        <authorList>
            <consortium name="Pathogen Informatics"/>
            <person name="Doyle S."/>
        </authorList>
    </citation>
    <scope>NUCLEOTIDE SEQUENCE [LARGE SCALE GENOMIC DNA]</scope>
    <source>
        <strain evidence="1 2">NCTC13940</strain>
    </source>
</reference>
<accession>A0A2X3HAR4</accession>
<dbReference type="Pfam" id="PF02074">
    <property type="entry name" value="Peptidase_M32"/>
    <property type="match status" value="1"/>
</dbReference>
<protein>
    <submittedName>
        <fullName evidence="1">Metalloprotease ypwA</fullName>
        <ecNumber evidence="1">3.4.24.-</ecNumber>
    </submittedName>
</protein>
<gene>
    <name evidence="1" type="primary">ypwA_2</name>
    <name evidence="1" type="ORF">NCTC13940_00957</name>
</gene>
<evidence type="ECO:0000313" key="1">
    <source>
        <dbReference type="EMBL" id="SQC68334.1"/>
    </source>
</evidence>
<keyword evidence="1" id="KW-0378">Hydrolase</keyword>
<organism evidence="1 2">
    <name type="scientific">Listeria fleischmannii subsp. fleischmannii</name>
    <dbReference type="NCBI Taxonomy" id="1671902"/>
    <lineage>
        <taxon>Bacteria</taxon>
        <taxon>Bacillati</taxon>
        <taxon>Bacillota</taxon>
        <taxon>Bacilli</taxon>
        <taxon>Bacillales</taxon>
        <taxon>Listeriaceae</taxon>
        <taxon>Listeria</taxon>
    </lineage>
</organism>
<dbReference type="PANTHER" id="PTHR34217">
    <property type="entry name" value="METAL-DEPENDENT CARBOXYPEPTIDASE"/>
    <property type="match status" value="1"/>
</dbReference>
<dbReference type="SUPFAM" id="SSF55486">
    <property type="entry name" value="Metalloproteases ('zincins'), catalytic domain"/>
    <property type="match status" value="1"/>
</dbReference>
<name>A0A2X3HAR4_9LIST</name>
<dbReference type="Proteomes" id="UP000250257">
    <property type="component" value="Unassembled WGS sequence"/>
</dbReference>
<keyword evidence="1" id="KW-0482">Metalloprotease</keyword>
<dbReference type="InterPro" id="IPR001333">
    <property type="entry name" value="Peptidase_M32_Taq"/>
</dbReference>
<evidence type="ECO:0000313" key="2">
    <source>
        <dbReference type="Proteomes" id="UP000250257"/>
    </source>
</evidence>
<dbReference type="AlphaFoldDB" id="A0A2X3HAR4"/>
<dbReference type="PROSITE" id="PS52034">
    <property type="entry name" value="PEPTIDASE_M32"/>
    <property type="match status" value="1"/>
</dbReference>
<dbReference type="PANTHER" id="PTHR34217:SF1">
    <property type="entry name" value="CARBOXYPEPTIDASE 1"/>
    <property type="match status" value="1"/>
</dbReference>
<dbReference type="Gene3D" id="1.10.1370.30">
    <property type="match status" value="1"/>
</dbReference>
<dbReference type="EC" id="3.4.24.-" evidence="1"/>
<sequence>MADAETVWGEARAQNDFSKFASYLTDIVAMKRKFIEYWGYDANKYDTLLDQYEPGMTVEILDNVFNKLRTGITDLRQKMKQGVTPDAAPLKVNLAKEIQKHLVNVF</sequence>
<proteinExistence type="predicted"/>